<evidence type="ECO:0000256" key="4">
    <source>
        <dbReference type="PROSITE-ProRule" id="PRU00175"/>
    </source>
</evidence>
<feature type="compositionally biased region" description="Basic residues" evidence="5">
    <location>
        <begin position="526"/>
        <end position="537"/>
    </location>
</feature>
<dbReference type="SUPFAM" id="SSF57850">
    <property type="entry name" value="RING/U-box"/>
    <property type="match status" value="1"/>
</dbReference>
<keyword evidence="6" id="KW-0812">Transmembrane</keyword>
<accession>A0A8K0WT56</accession>
<evidence type="ECO:0000256" key="5">
    <source>
        <dbReference type="SAM" id="MobiDB-lite"/>
    </source>
</evidence>
<feature type="region of interest" description="Disordered" evidence="5">
    <location>
        <begin position="480"/>
        <end position="568"/>
    </location>
</feature>
<comment type="caution">
    <text evidence="8">The sequence shown here is derived from an EMBL/GenBank/DDBJ whole genome shotgun (WGS) entry which is preliminary data.</text>
</comment>
<reference evidence="8" key="1">
    <citation type="journal article" date="2021" name="Nat. Commun.">
        <title>Genetic determinants of endophytism in the Arabidopsis root mycobiome.</title>
        <authorList>
            <person name="Mesny F."/>
            <person name="Miyauchi S."/>
            <person name="Thiergart T."/>
            <person name="Pickel B."/>
            <person name="Atanasova L."/>
            <person name="Karlsson M."/>
            <person name="Huettel B."/>
            <person name="Barry K.W."/>
            <person name="Haridas S."/>
            <person name="Chen C."/>
            <person name="Bauer D."/>
            <person name="Andreopoulos W."/>
            <person name="Pangilinan J."/>
            <person name="LaButti K."/>
            <person name="Riley R."/>
            <person name="Lipzen A."/>
            <person name="Clum A."/>
            <person name="Drula E."/>
            <person name="Henrissat B."/>
            <person name="Kohler A."/>
            <person name="Grigoriev I.V."/>
            <person name="Martin F.M."/>
            <person name="Hacquard S."/>
        </authorList>
    </citation>
    <scope>NUCLEOTIDE SEQUENCE</scope>
    <source>
        <strain evidence="8">MPI-CAGE-CH-0235</strain>
    </source>
</reference>
<feature type="compositionally biased region" description="Polar residues" evidence="5">
    <location>
        <begin position="510"/>
        <end position="519"/>
    </location>
</feature>
<dbReference type="GO" id="GO:0008270">
    <property type="term" value="F:zinc ion binding"/>
    <property type="evidence" value="ECO:0007669"/>
    <property type="project" value="UniProtKB-KW"/>
</dbReference>
<feature type="compositionally biased region" description="Polar residues" evidence="5">
    <location>
        <begin position="553"/>
        <end position="563"/>
    </location>
</feature>
<feature type="domain" description="RING-type" evidence="7">
    <location>
        <begin position="365"/>
        <end position="408"/>
    </location>
</feature>
<evidence type="ECO:0000256" key="6">
    <source>
        <dbReference type="SAM" id="Phobius"/>
    </source>
</evidence>
<feature type="transmembrane region" description="Helical" evidence="6">
    <location>
        <begin position="227"/>
        <end position="252"/>
    </location>
</feature>
<evidence type="ECO:0000259" key="7">
    <source>
        <dbReference type="PROSITE" id="PS50089"/>
    </source>
</evidence>
<dbReference type="Pfam" id="PF13639">
    <property type="entry name" value="zf-RING_2"/>
    <property type="match status" value="1"/>
</dbReference>
<dbReference type="InterPro" id="IPR001841">
    <property type="entry name" value="Znf_RING"/>
</dbReference>
<dbReference type="InterPro" id="IPR013083">
    <property type="entry name" value="Znf_RING/FYVE/PHD"/>
</dbReference>
<dbReference type="AlphaFoldDB" id="A0A8K0WT56"/>
<sequence>MSLSEIRNVVLLFSNPVWSGANTVPTTLIRNITALSSQIAYEARLSTNLTTLTTNNIETRSGAISGLLYVPDIDTFAACDAQQYDHIPRNVTRQRSLPPTNYNLIALAPWFNTDCTLAYLSAVQLDNIRAFIFYKPNGGSNKPQDADAPVWNLDDDGAWRRNNRFPIFAIPGIEGEDMMTQLSLYSGNITQVPHGEDIMDLYRPEPRDYVRIWTEITIDRPGNHPAMWLFVFIIIGALLLIFAATSFFMHFVQRRRRKSLERRVKSGEVDLEAMGIKRVTVPESHVTGFPLFTYQSEPDVMTAPPTPSSPGGVISPQSVRSSRRSRRHDQRSVVSEAIRPASIRSKRSNLVGSTDNTATNYQPDCQICLVRYEHRLTIIRQLPCGHIFHPACIDEFLTEVSSLCPICKQCMLPRDYSPKITNGMVRRERALRRLRERVTLDDAYFTSTDGYSRSWKERLFGSTTISSFVHSDVSLKPLPITRVTTEPSRRPPTSSSTSEQPSSETASTPADQENPASSQSPPPPVKPHKSRRIRPRPLRLLPTQPENAELRTSPFTGRKSPSSFARERMREIAARNAPFDDPDQQYPKWRRAVTKVFPGFS</sequence>
<keyword evidence="3" id="KW-0862">Zinc</keyword>
<dbReference type="InterPro" id="IPR053238">
    <property type="entry name" value="RING-H2_zinc_finger"/>
</dbReference>
<keyword evidence="1" id="KW-0479">Metal-binding</keyword>
<protein>
    <recommendedName>
        <fullName evidence="7">RING-type domain-containing protein</fullName>
    </recommendedName>
</protein>
<dbReference type="OrthoDB" id="21204at2759"/>
<dbReference type="Proteomes" id="UP000813444">
    <property type="component" value="Unassembled WGS sequence"/>
</dbReference>
<keyword evidence="2 4" id="KW-0863">Zinc-finger</keyword>
<feature type="region of interest" description="Disordered" evidence="5">
    <location>
        <begin position="300"/>
        <end position="335"/>
    </location>
</feature>
<dbReference type="PANTHER" id="PTHR14155:SF627">
    <property type="entry name" value="OS06G0192800 PROTEIN"/>
    <property type="match status" value="1"/>
</dbReference>
<dbReference type="PANTHER" id="PTHR14155">
    <property type="entry name" value="RING FINGER DOMAIN-CONTAINING"/>
    <property type="match status" value="1"/>
</dbReference>
<dbReference type="EMBL" id="JAGPNK010000006">
    <property type="protein sequence ID" value="KAH7319987.1"/>
    <property type="molecule type" value="Genomic_DNA"/>
</dbReference>
<dbReference type="SMART" id="SM00184">
    <property type="entry name" value="RING"/>
    <property type="match status" value="1"/>
</dbReference>
<dbReference type="PROSITE" id="PS50089">
    <property type="entry name" value="ZF_RING_2"/>
    <property type="match status" value="1"/>
</dbReference>
<gene>
    <name evidence="8" type="ORF">B0I35DRAFT_225326</name>
</gene>
<organism evidence="8 9">
    <name type="scientific">Stachybotrys elegans</name>
    <dbReference type="NCBI Taxonomy" id="80388"/>
    <lineage>
        <taxon>Eukaryota</taxon>
        <taxon>Fungi</taxon>
        <taxon>Dikarya</taxon>
        <taxon>Ascomycota</taxon>
        <taxon>Pezizomycotina</taxon>
        <taxon>Sordariomycetes</taxon>
        <taxon>Hypocreomycetidae</taxon>
        <taxon>Hypocreales</taxon>
        <taxon>Stachybotryaceae</taxon>
        <taxon>Stachybotrys</taxon>
    </lineage>
</organism>
<feature type="compositionally biased region" description="Low complexity" evidence="5">
    <location>
        <begin position="481"/>
        <end position="509"/>
    </location>
</feature>
<proteinExistence type="predicted"/>
<evidence type="ECO:0000256" key="2">
    <source>
        <dbReference type="ARBA" id="ARBA00022771"/>
    </source>
</evidence>
<keyword evidence="6" id="KW-0472">Membrane</keyword>
<dbReference type="Gene3D" id="3.30.40.10">
    <property type="entry name" value="Zinc/RING finger domain, C3HC4 (zinc finger)"/>
    <property type="match status" value="1"/>
</dbReference>
<evidence type="ECO:0000256" key="1">
    <source>
        <dbReference type="ARBA" id="ARBA00022723"/>
    </source>
</evidence>
<name>A0A8K0WT56_9HYPO</name>
<evidence type="ECO:0000256" key="3">
    <source>
        <dbReference type="ARBA" id="ARBA00022833"/>
    </source>
</evidence>
<evidence type="ECO:0000313" key="8">
    <source>
        <dbReference type="EMBL" id="KAH7319987.1"/>
    </source>
</evidence>
<keyword evidence="6" id="KW-1133">Transmembrane helix</keyword>
<evidence type="ECO:0000313" key="9">
    <source>
        <dbReference type="Proteomes" id="UP000813444"/>
    </source>
</evidence>
<keyword evidence="9" id="KW-1185">Reference proteome</keyword>